<accession>A0A6M8HPS6</accession>
<organism evidence="1 2">
    <name type="scientific">Lichenicola cladoniae</name>
    <dbReference type="NCBI Taxonomy" id="1484109"/>
    <lineage>
        <taxon>Bacteria</taxon>
        <taxon>Pseudomonadati</taxon>
        <taxon>Pseudomonadota</taxon>
        <taxon>Alphaproteobacteria</taxon>
        <taxon>Acetobacterales</taxon>
        <taxon>Acetobacteraceae</taxon>
        <taxon>Lichenicola</taxon>
    </lineage>
</organism>
<dbReference type="KEGG" id="lck:HN018_10885"/>
<name>A0A6M8HPS6_9PROT</name>
<dbReference type="RefSeq" id="WP_171835421.1">
    <property type="nucleotide sequence ID" value="NZ_CP053708.1"/>
</dbReference>
<gene>
    <name evidence="1" type="ORF">HN018_10885</name>
</gene>
<protein>
    <submittedName>
        <fullName evidence="1">Uncharacterized protein</fullName>
    </submittedName>
</protein>
<sequence>MLKQKIAPMRTTLQPGLMMKIERRALADSSDLLMSQARRLETPRAERATPERLGKGQDARIQENVQRLVGGVASLTGSDDVARPTTSAAERWYRDYVMGVIGARDPEARGSGRAPDIHASMLARAAAIARCRTVREGLGLCSEIRLKLLLVDELSFSVIAEKLLPGDSNGRKKIAAQMAFLLEQLAEQYASIDRRRTNRRQAHPID</sequence>
<proteinExistence type="predicted"/>
<dbReference type="EMBL" id="CP053708">
    <property type="protein sequence ID" value="QKE90473.1"/>
    <property type="molecule type" value="Genomic_DNA"/>
</dbReference>
<keyword evidence="2" id="KW-1185">Reference proteome</keyword>
<evidence type="ECO:0000313" key="2">
    <source>
        <dbReference type="Proteomes" id="UP000500767"/>
    </source>
</evidence>
<evidence type="ECO:0000313" key="1">
    <source>
        <dbReference type="EMBL" id="QKE90473.1"/>
    </source>
</evidence>
<dbReference type="Proteomes" id="UP000500767">
    <property type="component" value="Chromosome"/>
</dbReference>
<dbReference type="AlphaFoldDB" id="A0A6M8HPS6"/>
<reference evidence="1 2" key="1">
    <citation type="journal article" date="2014" name="World J. Microbiol. Biotechnol.">
        <title>Biodiversity and physiological characteristics of Antarctic and Arctic lichens-associated bacteria.</title>
        <authorList>
            <person name="Lee Y.M."/>
            <person name="Kim E.H."/>
            <person name="Lee H.K."/>
            <person name="Hong S.G."/>
        </authorList>
    </citation>
    <scope>NUCLEOTIDE SEQUENCE [LARGE SCALE GENOMIC DNA]</scope>
    <source>
        <strain evidence="1 2">PAMC 26569</strain>
    </source>
</reference>